<gene>
    <name evidence="1" type="ORF">ATO12_05015</name>
</gene>
<dbReference type="EMBL" id="AQRA01000010">
    <property type="protein sequence ID" value="EZH71978.1"/>
    <property type="molecule type" value="Genomic_DNA"/>
</dbReference>
<dbReference type="eggNOG" id="COG3391">
    <property type="taxonomic scope" value="Bacteria"/>
</dbReference>
<organism evidence="1 2">
    <name type="scientific">Aquimarina atlantica</name>
    <dbReference type="NCBI Taxonomy" id="1317122"/>
    <lineage>
        <taxon>Bacteria</taxon>
        <taxon>Pseudomonadati</taxon>
        <taxon>Bacteroidota</taxon>
        <taxon>Flavobacteriia</taxon>
        <taxon>Flavobacteriales</taxon>
        <taxon>Flavobacteriaceae</taxon>
        <taxon>Aquimarina</taxon>
    </lineage>
</organism>
<dbReference type="PROSITE" id="PS51257">
    <property type="entry name" value="PROKAR_LIPOPROTEIN"/>
    <property type="match status" value="1"/>
</dbReference>
<evidence type="ECO:0000313" key="2">
    <source>
        <dbReference type="Proteomes" id="UP000023541"/>
    </source>
</evidence>
<dbReference type="SUPFAM" id="SSF55486">
    <property type="entry name" value="Metalloproteases ('zincins'), catalytic domain"/>
    <property type="match status" value="1"/>
</dbReference>
<name>A0A023BQM0_9FLAO</name>
<keyword evidence="2" id="KW-1185">Reference proteome</keyword>
<dbReference type="Proteomes" id="UP000023541">
    <property type="component" value="Unassembled WGS sequence"/>
</dbReference>
<reference evidence="1 2" key="1">
    <citation type="submission" date="2014-04" db="EMBL/GenBank/DDBJ databases">
        <title>Aquimarina sp. 22II-S11-z7 Genome Sequencing.</title>
        <authorList>
            <person name="Lai Q."/>
        </authorList>
    </citation>
    <scope>NUCLEOTIDE SEQUENCE [LARGE SCALE GENOMIC DNA]</scope>
    <source>
        <strain evidence="1 2">22II-S11-z7</strain>
    </source>
</reference>
<evidence type="ECO:0000313" key="1">
    <source>
        <dbReference type="EMBL" id="EZH71978.1"/>
    </source>
</evidence>
<proteinExistence type="predicted"/>
<dbReference type="RefSeq" id="WP_034246260.1">
    <property type="nucleotide sequence ID" value="NZ_AQRA01000010.1"/>
</dbReference>
<accession>A0A023BQM0</accession>
<sequence length="370" mass="42002">MKYLAFPLLLFFLSCSNDDSTSSFIDNDLIIDDTAAVSIIALDSDSNSKLILQDGMSVEETTSSLGRYHIGKVIRVRPIDEFNIEVTNFAPIDLEDITIIATINGFEKDIQLFKIKKLRAHAQRVMPYLFIDGKKHTLDIDGNKVDLTSLVTSGVNPNHITFNFSGESQIAKKLMSLAKLNWEIAYHDYNDDNNPDRNWKLDPTPHDWRRWSSFIINYGYTVLREEYKESILNEPLFKNDKVLQTREEREATYNKLINKPFYRLGVVAHVSGLGGGSTLGVGPGQLKNHVTKWSYAVINHEIGHTLGFKHSSSWAGTITDSNGIKRSTDILINKVNERVKSGELDQLPISIDNYYMPRDFDFKNDTDPGY</sequence>
<protein>
    <submittedName>
        <fullName evidence="1">Uncharacterized protein</fullName>
    </submittedName>
</protein>
<dbReference type="OrthoDB" id="1184659at2"/>
<dbReference type="AlphaFoldDB" id="A0A023BQM0"/>
<comment type="caution">
    <text evidence="1">The sequence shown here is derived from an EMBL/GenBank/DDBJ whole genome shotgun (WGS) entry which is preliminary data.</text>
</comment>